<evidence type="ECO:0000256" key="2">
    <source>
        <dbReference type="ARBA" id="ARBA00023015"/>
    </source>
</evidence>
<proteinExistence type="inferred from homology"/>
<protein>
    <submittedName>
        <fullName evidence="7">DNA-binding transcriptional regulator LsrR, DeoR family</fullName>
    </submittedName>
</protein>
<evidence type="ECO:0000256" key="1">
    <source>
        <dbReference type="ARBA" id="ARBA00010466"/>
    </source>
</evidence>
<dbReference type="PANTHER" id="PTHR34294:SF1">
    <property type="entry name" value="TRANSCRIPTIONAL REGULATOR LSRR"/>
    <property type="match status" value="1"/>
</dbReference>
<dbReference type="GO" id="GO:0003677">
    <property type="term" value="F:DNA binding"/>
    <property type="evidence" value="ECO:0007669"/>
    <property type="project" value="UniProtKB-KW"/>
</dbReference>
<dbReference type="AlphaFoldDB" id="A0A1H4Q0P9"/>
<dbReference type="InterPro" id="IPR051054">
    <property type="entry name" value="SorC_transcr_regulators"/>
</dbReference>
<feature type="region of interest" description="Disordered" evidence="5">
    <location>
        <begin position="1"/>
        <end position="21"/>
    </location>
</feature>
<dbReference type="Pfam" id="PF04198">
    <property type="entry name" value="Sugar-bind"/>
    <property type="match status" value="1"/>
</dbReference>
<keyword evidence="2" id="KW-0805">Transcription regulation</keyword>
<dbReference type="InterPro" id="IPR036388">
    <property type="entry name" value="WH-like_DNA-bd_sf"/>
</dbReference>
<dbReference type="Proteomes" id="UP000199064">
    <property type="component" value="Unassembled WGS sequence"/>
</dbReference>
<dbReference type="EMBL" id="FNSL01000002">
    <property type="protein sequence ID" value="SEC13174.1"/>
    <property type="molecule type" value="Genomic_DNA"/>
</dbReference>
<evidence type="ECO:0000256" key="5">
    <source>
        <dbReference type="SAM" id="MobiDB-lite"/>
    </source>
</evidence>
<evidence type="ECO:0000256" key="3">
    <source>
        <dbReference type="ARBA" id="ARBA00023125"/>
    </source>
</evidence>
<sequence length="336" mass="36511">MREGITAVPRKSKKKPADEPTLSSADINVKMAWLYHVEGLTQEKIASLLNVSRMKVMRALAASAESHMVVTTINADTAEQVALERKLEKRWGLKSAIVVPAPEEEDNLERAIGHAVARYLEEQMKPGMTLAIGGGATLHSSLSFMAQRELTGSTVIGLVGSLPHSKWVNPSIVATKVAERFKVDSYQISAPVVVDDPDLRERLWEQPSLRDVRERAARADMALLTVGAISPDATIFRHGIVPKALIEPLRDRGAVANILCYFVDAAGQMVDHEVNQRIMAIDLDVVARIPHVILAAGGEQKVSAILAALRTVSAAALITDAATARMLLEKADEDRL</sequence>
<accession>A0A1H4Q0P9</accession>
<keyword evidence="3 7" id="KW-0238">DNA-binding</keyword>
<name>A0A1H4Q0P9_9HYPH</name>
<dbReference type="InterPro" id="IPR007324">
    <property type="entry name" value="Sugar-bd_dom_put"/>
</dbReference>
<dbReference type="PANTHER" id="PTHR34294">
    <property type="entry name" value="TRANSCRIPTIONAL REGULATOR-RELATED"/>
    <property type="match status" value="1"/>
</dbReference>
<evidence type="ECO:0000256" key="4">
    <source>
        <dbReference type="ARBA" id="ARBA00023163"/>
    </source>
</evidence>
<dbReference type="RefSeq" id="WP_090330076.1">
    <property type="nucleotide sequence ID" value="NZ_FNSL01000002.1"/>
</dbReference>
<dbReference type="Gene3D" id="1.10.10.10">
    <property type="entry name" value="Winged helix-like DNA-binding domain superfamily/Winged helix DNA-binding domain"/>
    <property type="match status" value="1"/>
</dbReference>
<dbReference type="InterPro" id="IPR037171">
    <property type="entry name" value="NagB/RpiA_transferase-like"/>
</dbReference>
<feature type="domain" description="Sugar-binding" evidence="6">
    <location>
        <begin position="79"/>
        <end position="329"/>
    </location>
</feature>
<keyword evidence="8" id="KW-1185">Reference proteome</keyword>
<evidence type="ECO:0000259" key="6">
    <source>
        <dbReference type="Pfam" id="PF04198"/>
    </source>
</evidence>
<dbReference type="Gene3D" id="3.40.50.1360">
    <property type="match status" value="1"/>
</dbReference>
<evidence type="ECO:0000313" key="7">
    <source>
        <dbReference type="EMBL" id="SEC13174.1"/>
    </source>
</evidence>
<dbReference type="SUPFAM" id="SSF100950">
    <property type="entry name" value="NagB/RpiA/CoA transferase-like"/>
    <property type="match status" value="1"/>
</dbReference>
<keyword evidence="4" id="KW-0804">Transcription</keyword>
<reference evidence="8" key="1">
    <citation type="submission" date="2016-10" db="EMBL/GenBank/DDBJ databases">
        <authorList>
            <person name="Varghese N."/>
            <person name="Submissions S."/>
        </authorList>
    </citation>
    <scope>NUCLEOTIDE SEQUENCE [LARGE SCALE GENOMIC DNA]</scope>
    <source>
        <strain evidence="8">ES.061</strain>
    </source>
</reference>
<dbReference type="GO" id="GO:0030246">
    <property type="term" value="F:carbohydrate binding"/>
    <property type="evidence" value="ECO:0007669"/>
    <property type="project" value="InterPro"/>
</dbReference>
<organism evidence="7 8">
    <name type="scientific">Nitratireductor aquibiodomus</name>
    <dbReference type="NCBI Taxonomy" id="204799"/>
    <lineage>
        <taxon>Bacteria</taxon>
        <taxon>Pseudomonadati</taxon>
        <taxon>Pseudomonadota</taxon>
        <taxon>Alphaproteobacteria</taxon>
        <taxon>Hyphomicrobiales</taxon>
        <taxon>Phyllobacteriaceae</taxon>
        <taxon>Nitratireductor</taxon>
    </lineage>
</organism>
<gene>
    <name evidence="7" type="ORF">SAMN05216452_3880</name>
</gene>
<comment type="similarity">
    <text evidence="1">Belongs to the SorC transcriptional regulatory family.</text>
</comment>
<evidence type="ECO:0000313" key="8">
    <source>
        <dbReference type="Proteomes" id="UP000199064"/>
    </source>
</evidence>